<name>A0A0E2Z607_9GAMM</name>
<dbReference type="OrthoDB" id="9793412at2"/>
<dbReference type="PANTHER" id="PTHR47505:SF1">
    <property type="entry name" value="DNA UTILIZATION PROTEIN YHGH"/>
    <property type="match status" value="1"/>
</dbReference>
<dbReference type="InterPro" id="IPR000836">
    <property type="entry name" value="PRTase_dom"/>
</dbReference>
<gene>
    <name evidence="3" type="ORF">IB75_11205</name>
</gene>
<comment type="similarity">
    <text evidence="1">Belongs to the ComF/GntX family.</text>
</comment>
<sequence>MTVNRTAIWLETLWRELYPPLCALCGAPGTRKHDLCAPCRRDLPALGAACYRCARPLPTAGICGACQQHAPPQNCTFSPFRYAPPLDYLLLQLKFHGKLHLAPLLGQLTAEYLEQRIHPLPECIIPVPLHPTRLRERGFNQALELAQPVADRLKIPIHREAVYRQRNTARQSELPRQERKRNLHGAFALQGSLTARHVAIMDDVLTTGHTVAELARTLRRGGVQVVEVWTCARVPPFEGAHGYTTP</sequence>
<evidence type="ECO:0000256" key="1">
    <source>
        <dbReference type="ARBA" id="ARBA00008007"/>
    </source>
</evidence>
<dbReference type="InterPro" id="IPR029057">
    <property type="entry name" value="PRTase-like"/>
</dbReference>
<comment type="caution">
    <text evidence="3">The sequence shown here is derived from an EMBL/GenBank/DDBJ whole genome shotgun (WGS) entry which is preliminary data.</text>
</comment>
<accession>A0A0E2Z607</accession>
<organism evidence="3 4">
    <name type="scientific">Nitrosococcus oceani C-27</name>
    <dbReference type="NCBI Taxonomy" id="314279"/>
    <lineage>
        <taxon>Bacteria</taxon>
        <taxon>Pseudomonadati</taxon>
        <taxon>Pseudomonadota</taxon>
        <taxon>Gammaproteobacteria</taxon>
        <taxon>Chromatiales</taxon>
        <taxon>Chromatiaceae</taxon>
        <taxon>Nitrosococcus</taxon>
    </lineage>
</organism>
<evidence type="ECO:0000313" key="3">
    <source>
        <dbReference type="EMBL" id="KFI18985.1"/>
    </source>
</evidence>
<dbReference type="SUPFAM" id="SSF53271">
    <property type="entry name" value="PRTase-like"/>
    <property type="match status" value="1"/>
</dbReference>
<protein>
    <submittedName>
        <fullName evidence="3">Competence protein ComF</fullName>
    </submittedName>
</protein>
<evidence type="ECO:0000259" key="2">
    <source>
        <dbReference type="Pfam" id="PF18912"/>
    </source>
</evidence>
<dbReference type="Pfam" id="PF18912">
    <property type="entry name" value="DZR_2"/>
    <property type="match status" value="1"/>
</dbReference>
<dbReference type="CDD" id="cd06223">
    <property type="entry name" value="PRTases_typeI"/>
    <property type="match status" value="1"/>
</dbReference>
<dbReference type="InterPro" id="IPR051910">
    <property type="entry name" value="ComF/GntX_DNA_util-trans"/>
</dbReference>
<dbReference type="EMBL" id="JPGN01000069">
    <property type="protein sequence ID" value="KFI18985.1"/>
    <property type="molecule type" value="Genomic_DNA"/>
</dbReference>
<dbReference type="PANTHER" id="PTHR47505">
    <property type="entry name" value="DNA UTILIZATION PROTEIN YHGH"/>
    <property type="match status" value="1"/>
</dbReference>
<proteinExistence type="inferred from homology"/>
<dbReference type="Proteomes" id="UP000028839">
    <property type="component" value="Unassembled WGS sequence"/>
</dbReference>
<dbReference type="AlphaFoldDB" id="A0A0E2Z607"/>
<evidence type="ECO:0000313" key="4">
    <source>
        <dbReference type="Proteomes" id="UP000028839"/>
    </source>
</evidence>
<feature type="domain" description="Double zinc ribbon" evidence="2">
    <location>
        <begin position="16"/>
        <end position="67"/>
    </location>
</feature>
<dbReference type="InterPro" id="IPR044005">
    <property type="entry name" value="DZR_2"/>
</dbReference>
<reference evidence="3 4" key="1">
    <citation type="submission" date="2014-07" db="EMBL/GenBank/DDBJ databases">
        <title>Comparative analysis of Nitrosococcus oceani genome inventories of strains from Pacific and Atlantic gyres.</title>
        <authorList>
            <person name="Lim C.K."/>
            <person name="Wang L."/>
            <person name="Sayavedra-Soto L.A."/>
            <person name="Klotz M.G."/>
        </authorList>
    </citation>
    <scope>NUCLEOTIDE SEQUENCE [LARGE SCALE GENOMIC DNA]</scope>
    <source>
        <strain evidence="3 4">C-27</strain>
    </source>
</reference>
<dbReference type="HOGENOM" id="CLU_054549_0_0_6"/>
<dbReference type="Gene3D" id="3.40.50.2020">
    <property type="match status" value="1"/>
</dbReference>